<dbReference type="eggNOG" id="COG4430">
    <property type="taxonomic scope" value="Bacteria"/>
</dbReference>
<evidence type="ECO:0008006" key="3">
    <source>
        <dbReference type="Google" id="ProtNLM"/>
    </source>
</evidence>
<dbReference type="AlphaFoldDB" id="E0IAB1"/>
<dbReference type="Proteomes" id="UP000005387">
    <property type="component" value="Unassembled WGS sequence"/>
</dbReference>
<accession>E0IAB1</accession>
<dbReference type="EMBL" id="AEDD01000006">
    <property type="protein sequence ID" value="EFM10688.1"/>
    <property type="molecule type" value="Genomic_DNA"/>
</dbReference>
<dbReference type="Pfam" id="PF13376">
    <property type="entry name" value="OmdA"/>
    <property type="match status" value="1"/>
</dbReference>
<reference evidence="1 2" key="1">
    <citation type="submission" date="2010-07" db="EMBL/GenBank/DDBJ databases">
        <title>The draft genome of Paenibacillus curdlanolyticus YK9.</title>
        <authorList>
            <consortium name="US DOE Joint Genome Institute (JGI-PGF)"/>
            <person name="Lucas S."/>
            <person name="Copeland A."/>
            <person name="Lapidus A."/>
            <person name="Cheng J.-F."/>
            <person name="Bruce D."/>
            <person name="Goodwin L."/>
            <person name="Pitluck S."/>
            <person name="Land M.L."/>
            <person name="Hauser L."/>
            <person name="Chang Y.-J."/>
            <person name="Jeffries C."/>
            <person name="Anderson I.J."/>
            <person name="Johnson E."/>
            <person name="Loganathan U."/>
            <person name="Mulhopadhyay B."/>
            <person name="Kyrpides N."/>
            <person name="Woyke T.J."/>
        </authorList>
    </citation>
    <scope>NUCLEOTIDE SEQUENCE [LARGE SCALE GENOMIC DNA]</scope>
    <source>
        <strain evidence="1 2">YK9</strain>
    </source>
</reference>
<dbReference type="OrthoDB" id="9796999at2"/>
<dbReference type="STRING" id="717606.PaecuDRAFT_2600"/>
<evidence type="ECO:0000313" key="1">
    <source>
        <dbReference type="EMBL" id="EFM10688.1"/>
    </source>
</evidence>
<name>E0IAB1_9BACL</name>
<proteinExistence type="predicted"/>
<protein>
    <recommendedName>
        <fullName evidence="3">Thymidylate synthase</fullName>
    </recommendedName>
</protein>
<sequence length="188" mass="22284">MIINKLVQVHSRQEWREWLTTHHDAEDYCWLVSADPVPASAGYLDFVEEALCFGWIDSTTKKLNDRQTAQRFSPRKKKSSWTELNKERVRRLEKLGLMTESGRKVLPDLSAEGFVIHEEILALLRSDEVLYRNFQALPDLYVRIKIHNIQSVQKDEMLYQNRLAKFIEQTRMNKMYGQWHDDGRLLAY</sequence>
<evidence type="ECO:0000313" key="2">
    <source>
        <dbReference type="Proteomes" id="UP000005387"/>
    </source>
</evidence>
<organism evidence="1 2">
    <name type="scientific">Paenibacillus curdlanolyticus YK9</name>
    <dbReference type="NCBI Taxonomy" id="717606"/>
    <lineage>
        <taxon>Bacteria</taxon>
        <taxon>Bacillati</taxon>
        <taxon>Bacillota</taxon>
        <taxon>Bacilli</taxon>
        <taxon>Bacillales</taxon>
        <taxon>Paenibacillaceae</taxon>
        <taxon>Paenibacillus</taxon>
    </lineage>
</organism>
<gene>
    <name evidence="1" type="ORF">PaecuDRAFT_2600</name>
</gene>
<dbReference type="RefSeq" id="WP_006038592.1">
    <property type="nucleotide sequence ID" value="NZ_AEDD01000006.1"/>
</dbReference>
<keyword evidence="2" id="KW-1185">Reference proteome</keyword>